<keyword evidence="1" id="KW-0472">Membrane</keyword>
<keyword evidence="1" id="KW-0812">Transmembrane</keyword>
<keyword evidence="1" id="KW-1133">Transmembrane helix</keyword>
<dbReference type="EMBL" id="GBRH01170303">
    <property type="protein sequence ID" value="JAE27593.1"/>
    <property type="molecule type" value="Transcribed_RNA"/>
</dbReference>
<protein>
    <submittedName>
        <fullName evidence="2">Uncharacterized protein</fullName>
    </submittedName>
</protein>
<organism evidence="2">
    <name type="scientific">Arundo donax</name>
    <name type="common">Giant reed</name>
    <name type="synonym">Donax arundinaceus</name>
    <dbReference type="NCBI Taxonomy" id="35708"/>
    <lineage>
        <taxon>Eukaryota</taxon>
        <taxon>Viridiplantae</taxon>
        <taxon>Streptophyta</taxon>
        <taxon>Embryophyta</taxon>
        <taxon>Tracheophyta</taxon>
        <taxon>Spermatophyta</taxon>
        <taxon>Magnoliopsida</taxon>
        <taxon>Liliopsida</taxon>
        <taxon>Poales</taxon>
        <taxon>Poaceae</taxon>
        <taxon>PACMAD clade</taxon>
        <taxon>Arundinoideae</taxon>
        <taxon>Arundineae</taxon>
        <taxon>Arundo</taxon>
    </lineage>
</organism>
<feature type="transmembrane region" description="Helical" evidence="1">
    <location>
        <begin position="6"/>
        <end position="26"/>
    </location>
</feature>
<reference evidence="2" key="1">
    <citation type="submission" date="2014-09" db="EMBL/GenBank/DDBJ databases">
        <authorList>
            <person name="Magalhaes I.L.F."/>
            <person name="Oliveira U."/>
            <person name="Santos F.R."/>
            <person name="Vidigal T.H.D.A."/>
            <person name="Brescovit A.D."/>
            <person name="Santos A.J."/>
        </authorList>
    </citation>
    <scope>NUCLEOTIDE SEQUENCE</scope>
    <source>
        <tissue evidence="2">Shoot tissue taken approximately 20 cm above the soil surface</tissue>
    </source>
</reference>
<reference evidence="2" key="2">
    <citation type="journal article" date="2015" name="Data Brief">
        <title>Shoot transcriptome of the giant reed, Arundo donax.</title>
        <authorList>
            <person name="Barrero R.A."/>
            <person name="Guerrero F.D."/>
            <person name="Moolhuijzen P."/>
            <person name="Goolsby J.A."/>
            <person name="Tidwell J."/>
            <person name="Bellgard S.E."/>
            <person name="Bellgard M.I."/>
        </authorList>
    </citation>
    <scope>NUCLEOTIDE SEQUENCE</scope>
    <source>
        <tissue evidence="2">Shoot tissue taken approximately 20 cm above the soil surface</tissue>
    </source>
</reference>
<dbReference type="AlphaFoldDB" id="A0A0A9H420"/>
<sequence>MNAMAVKFLFPFIQIYFFVHCLWSLVHKQVIYTKLHLNLFTSL</sequence>
<evidence type="ECO:0000313" key="2">
    <source>
        <dbReference type="EMBL" id="JAE27593.1"/>
    </source>
</evidence>
<name>A0A0A9H420_ARUDO</name>
<proteinExistence type="predicted"/>
<evidence type="ECO:0000256" key="1">
    <source>
        <dbReference type="SAM" id="Phobius"/>
    </source>
</evidence>
<accession>A0A0A9H420</accession>